<name>A0A914RWE8_PAREQ</name>
<dbReference type="AlphaFoldDB" id="A0A914RWE8"/>
<sequence>MRRQSGDSSIDLRDYDSRNAQSPASDYDNAGILRSRNHNVPAYPYVHGTGQAQVMSRSTPASHLGTNDDYVLDIALLNDSLAIRHAGICVQQHPLSMHLFIVVVHSVYFPIFSEALAPNIDNYRMVWIGHF</sequence>
<proteinExistence type="predicted"/>
<protein>
    <submittedName>
        <fullName evidence="3">Uncharacterized protein</fullName>
    </submittedName>
</protein>
<organism evidence="2 3">
    <name type="scientific">Parascaris equorum</name>
    <name type="common">Equine roundworm</name>
    <dbReference type="NCBI Taxonomy" id="6256"/>
    <lineage>
        <taxon>Eukaryota</taxon>
        <taxon>Metazoa</taxon>
        <taxon>Ecdysozoa</taxon>
        <taxon>Nematoda</taxon>
        <taxon>Chromadorea</taxon>
        <taxon>Rhabditida</taxon>
        <taxon>Spirurina</taxon>
        <taxon>Ascaridomorpha</taxon>
        <taxon>Ascaridoidea</taxon>
        <taxon>Ascarididae</taxon>
        <taxon>Parascaris</taxon>
    </lineage>
</organism>
<evidence type="ECO:0000313" key="3">
    <source>
        <dbReference type="WBParaSite" id="PEQ_0001052701-mRNA-1"/>
    </source>
</evidence>
<keyword evidence="2" id="KW-1185">Reference proteome</keyword>
<reference evidence="3" key="1">
    <citation type="submission" date="2022-11" db="UniProtKB">
        <authorList>
            <consortium name="WormBaseParasite"/>
        </authorList>
    </citation>
    <scope>IDENTIFICATION</scope>
</reference>
<dbReference type="WBParaSite" id="PEQ_0001052701-mRNA-1">
    <property type="protein sequence ID" value="PEQ_0001052701-mRNA-1"/>
    <property type="gene ID" value="PEQ_0001052701"/>
</dbReference>
<accession>A0A914RWE8</accession>
<evidence type="ECO:0000313" key="2">
    <source>
        <dbReference type="Proteomes" id="UP000887564"/>
    </source>
</evidence>
<dbReference type="Proteomes" id="UP000887564">
    <property type="component" value="Unplaced"/>
</dbReference>
<evidence type="ECO:0000256" key="1">
    <source>
        <dbReference type="SAM" id="MobiDB-lite"/>
    </source>
</evidence>
<feature type="region of interest" description="Disordered" evidence="1">
    <location>
        <begin position="1"/>
        <end position="31"/>
    </location>
</feature>